<accession>V2XLH3</accession>
<dbReference type="STRING" id="592026.GCWU0000282_001907"/>
<dbReference type="Proteomes" id="UP000018227">
    <property type="component" value="Unassembled WGS sequence"/>
</dbReference>
<name>V2XLH3_9FIRM</name>
<proteinExistence type="predicted"/>
<evidence type="ECO:0000313" key="3">
    <source>
        <dbReference type="Proteomes" id="UP000018227"/>
    </source>
</evidence>
<dbReference type="eggNOG" id="ENOG5034036">
    <property type="taxonomic scope" value="Bacteria"/>
</dbReference>
<dbReference type="AlphaFoldDB" id="V2XLH3"/>
<dbReference type="EMBL" id="ACIL03000013">
    <property type="protein sequence ID" value="ESL03034.1"/>
    <property type="molecule type" value="Genomic_DNA"/>
</dbReference>
<protein>
    <submittedName>
        <fullName evidence="2">Uncharacterized protein</fullName>
    </submittedName>
</protein>
<keyword evidence="1" id="KW-0472">Membrane</keyword>
<feature type="transmembrane region" description="Helical" evidence="1">
    <location>
        <begin position="6"/>
        <end position="27"/>
    </location>
</feature>
<dbReference type="Gene3D" id="3.40.190.210">
    <property type="match status" value="1"/>
</dbReference>
<comment type="caution">
    <text evidence="2">The sequence shown here is derived from an EMBL/GenBank/DDBJ whole genome shotgun (WGS) entry which is preliminary data.</text>
</comment>
<evidence type="ECO:0000256" key="1">
    <source>
        <dbReference type="SAM" id="Phobius"/>
    </source>
</evidence>
<keyword evidence="3" id="KW-1185">Reference proteome</keyword>
<organism evidence="2 3">
    <name type="scientific">Catonella morbi ATCC 51271</name>
    <dbReference type="NCBI Taxonomy" id="592026"/>
    <lineage>
        <taxon>Bacteria</taxon>
        <taxon>Bacillati</taxon>
        <taxon>Bacillota</taxon>
        <taxon>Clostridia</taxon>
        <taxon>Lachnospirales</taxon>
        <taxon>Lachnospiraceae</taxon>
        <taxon>Catonella</taxon>
    </lineage>
</organism>
<keyword evidence="1" id="KW-0812">Transmembrane</keyword>
<dbReference type="HOGENOM" id="CLU_1552516_0_0_9"/>
<gene>
    <name evidence="2" type="ORF">GCWU0000282_001907</name>
</gene>
<keyword evidence="1" id="KW-1133">Transmembrane helix</keyword>
<sequence length="172" mass="19636">MKITKFFMHLFLVAGAIFLTVGVPFMMTDYYKGLFSSNEVDAVSSPSVVIDKPSGNYIVLINTRLHKDKTNLDRWISFFSGEETDIIFEDIACTVAEGDAKGLEMAQSFQSKLPENQMKIKEEEAVLVVSRAEEGKFDILLMSKDFADSYKLREKNQNYIEDIKFTEEKKSE</sequence>
<reference evidence="2 3" key="1">
    <citation type="submission" date="2013-06" db="EMBL/GenBank/DDBJ databases">
        <authorList>
            <person name="Weinstock G."/>
            <person name="Sodergren E."/>
            <person name="Clifton S."/>
            <person name="Fulton L."/>
            <person name="Fulton B."/>
            <person name="Courtney L."/>
            <person name="Fronick C."/>
            <person name="Harrison M."/>
            <person name="Strong C."/>
            <person name="Farmer C."/>
            <person name="Delahaunty K."/>
            <person name="Markovic C."/>
            <person name="Hall O."/>
            <person name="Minx P."/>
            <person name="Tomlinson C."/>
            <person name="Mitreva M."/>
            <person name="Nelson J."/>
            <person name="Hou S."/>
            <person name="Wollam A."/>
            <person name="Pepin K.H."/>
            <person name="Johnson M."/>
            <person name="Bhonagiri V."/>
            <person name="Nash W.E."/>
            <person name="Warren W."/>
            <person name="Chinwalla A."/>
            <person name="Mardis E.R."/>
            <person name="Wilson R.K."/>
        </authorList>
    </citation>
    <scope>NUCLEOTIDE SEQUENCE [LARGE SCALE GENOMIC DNA]</scope>
    <source>
        <strain evidence="2 3">ATCC 51271</strain>
    </source>
</reference>
<evidence type="ECO:0000313" key="2">
    <source>
        <dbReference type="EMBL" id="ESL03034.1"/>
    </source>
</evidence>